<dbReference type="Proteomes" id="UP000254259">
    <property type="component" value="Plasmid CBM2636_mp"/>
</dbReference>
<gene>
    <name evidence="1" type="ORF">CBM2636_MP20449</name>
</gene>
<sequence length="55" mass="6151">MRWVLVREMVLYEDVSGGASVNRIAAVLPLEAAAVPLAAHDGRRLKWILEHGKRE</sequence>
<evidence type="ECO:0000313" key="2">
    <source>
        <dbReference type="Proteomes" id="UP000254259"/>
    </source>
</evidence>
<reference evidence="1 2" key="1">
    <citation type="submission" date="2018-01" db="EMBL/GenBank/DDBJ databases">
        <authorList>
            <person name="Clerissi C."/>
        </authorList>
    </citation>
    <scope>NUCLEOTIDE SEQUENCE [LARGE SCALE GENOMIC DNA]</scope>
    <source>
        <strain evidence="1">Cupriavidus taiwanensis SWF 66322</strain>
        <plasmid evidence="2">cbm2636_mp</plasmid>
    </source>
</reference>
<geneLocation type="plasmid" evidence="2">
    <name>cbm2636_mp</name>
</geneLocation>
<organism evidence="1 2">
    <name type="scientific">Cupriavidus taiwanensis</name>
    <dbReference type="NCBI Taxonomy" id="164546"/>
    <lineage>
        <taxon>Bacteria</taxon>
        <taxon>Pseudomonadati</taxon>
        <taxon>Pseudomonadota</taxon>
        <taxon>Betaproteobacteria</taxon>
        <taxon>Burkholderiales</taxon>
        <taxon>Burkholderiaceae</taxon>
        <taxon>Cupriavidus</taxon>
    </lineage>
</organism>
<keyword evidence="1" id="KW-0614">Plasmid</keyword>
<protein>
    <submittedName>
        <fullName evidence="1">Uncharacterized protein</fullName>
    </submittedName>
</protein>
<name>A0A9Q7UUQ3_9BURK</name>
<accession>A0A9Q7UUQ3</accession>
<proteinExistence type="predicted"/>
<dbReference type="AlphaFoldDB" id="A0A9Q7UUQ3"/>
<dbReference type="EMBL" id="LT984814">
    <property type="protein sequence ID" value="SPD67599.1"/>
    <property type="molecule type" value="Genomic_DNA"/>
</dbReference>
<evidence type="ECO:0000313" key="1">
    <source>
        <dbReference type="EMBL" id="SPD67599.1"/>
    </source>
</evidence>